<protein>
    <submittedName>
        <fullName evidence="5">Aminopeptidase P family protein</fullName>
    </submittedName>
</protein>
<evidence type="ECO:0000313" key="5">
    <source>
        <dbReference type="EMBL" id="RKX70217.1"/>
    </source>
</evidence>
<dbReference type="InterPro" id="IPR001131">
    <property type="entry name" value="Peptidase_M24B_aminopep-P_CS"/>
</dbReference>
<dbReference type="Pfam" id="PF00557">
    <property type="entry name" value="Peptidase_M24"/>
    <property type="match status" value="1"/>
</dbReference>
<evidence type="ECO:0000256" key="1">
    <source>
        <dbReference type="ARBA" id="ARBA00022723"/>
    </source>
</evidence>
<keyword evidence="2" id="KW-0378">Hydrolase</keyword>
<accession>A0A660SHN4</accession>
<sequence length="403" mass="46124">MKKDIDRIMAEKHIDAFIIEGDPSKDPSLYYLLGVGKISALIIKKRGEDPILLHQAMERDEAKKTGLRLVDISRYNLRKIYDEEKDPLRAQLRYLGILFEEFRIRGRVAFYGLTRAGYAYHLLTELSRQFPIEVVYEPWRNILTEARETKDPEEIDRIRKVGEKTAQVIDRLVDLLKSMPRRDGHLIKEDGEPLRIGDLRSFVSQEIYSLGLREVGQTILSIGRDAGVPHNYGNDSDPIVPGKTIIFDIFPQEAGGGYFFDCTRTFVIGEAEPKVKECYELVKEAQEMLIGSFKVGVRTYEYEEKLCEFFERNGHKTLRSDPQTKEGYVHSLGHGLGLQVHEPPSFGLIRSKPDILKPGMVFTVEPGLYYPDQGFGIRLEDVVYLDPEGRVVNLTPFPKSLEI</sequence>
<reference evidence="5 6" key="1">
    <citation type="submission" date="2018-06" db="EMBL/GenBank/DDBJ databases">
        <title>Extensive metabolic versatility and redundancy in microbially diverse, dynamic hydrothermal sediments.</title>
        <authorList>
            <person name="Dombrowski N."/>
            <person name="Teske A."/>
            <person name="Baker B.J."/>
        </authorList>
    </citation>
    <scope>NUCLEOTIDE SEQUENCE [LARGE SCALE GENOMIC DNA]</scope>
    <source>
        <strain evidence="5">B36_G15</strain>
    </source>
</reference>
<dbReference type="InterPro" id="IPR036005">
    <property type="entry name" value="Creatinase/aminopeptidase-like"/>
</dbReference>
<dbReference type="GO" id="GO:0004177">
    <property type="term" value="F:aminopeptidase activity"/>
    <property type="evidence" value="ECO:0007669"/>
    <property type="project" value="UniProtKB-KW"/>
</dbReference>
<dbReference type="Proteomes" id="UP000268469">
    <property type="component" value="Unassembled WGS sequence"/>
</dbReference>
<dbReference type="InterPro" id="IPR000994">
    <property type="entry name" value="Pept_M24"/>
</dbReference>
<dbReference type="GO" id="GO:0046872">
    <property type="term" value="F:metal ion binding"/>
    <property type="evidence" value="ECO:0007669"/>
    <property type="project" value="UniProtKB-KW"/>
</dbReference>
<proteinExistence type="inferred from homology"/>
<keyword evidence="1 3" id="KW-0479">Metal-binding</keyword>
<comment type="caution">
    <text evidence="5">The sequence shown here is derived from an EMBL/GenBank/DDBJ whole genome shotgun (WGS) entry which is preliminary data.</text>
</comment>
<gene>
    <name evidence="5" type="ORF">DRP53_05680</name>
</gene>
<dbReference type="CDD" id="cd01066">
    <property type="entry name" value="APP_MetAP"/>
    <property type="match status" value="1"/>
</dbReference>
<dbReference type="AlphaFoldDB" id="A0A660SHN4"/>
<name>A0A660SHN4_UNCW3</name>
<keyword evidence="5" id="KW-0031">Aminopeptidase</keyword>
<dbReference type="PANTHER" id="PTHR46112">
    <property type="entry name" value="AMINOPEPTIDASE"/>
    <property type="match status" value="1"/>
</dbReference>
<dbReference type="InterPro" id="IPR050659">
    <property type="entry name" value="Peptidase_M24B"/>
</dbReference>
<dbReference type="SUPFAM" id="SSF55920">
    <property type="entry name" value="Creatinase/aminopeptidase"/>
    <property type="match status" value="1"/>
</dbReference>
<dbReference type="Gene3D" id="3.90.230.10">
    <property type="entry name" value="Creatinase/methionine aminopeptidase superfamily"/>
    <property type="match status" value="1"/>
</dbReference>
<evidence type="ECO:0000256" key="2">
    <source>
        <dbReference type="ARBA" id="ARBA00022801"/>
    </source>
</evidence>
<comment type="similarity">
    <text evidence="3">Belongs to the peptidase M24B family.</text>
</comment>
<evidence type="ECO:0000259" key="4">
    <source>
        <dbReference type="Pfam" id="PF00557"/>
    </source>
</evidence>
<keyword evidence="5" id="KW-0645">Protease</keyword>
<evidence type="ECO:0000313" key="6">
    <source>
        <dbReference type="Proteomes" id="UP000268469"/>
    </source>
</evidence>
<feature type="domain" description="Peptidase M24" evidence="4">
    <location>
        <begin position="157"/>
        <end position="385"/>
    </location>
</feature>
<dbReference type="Gene3D" id="3.40.350.10">
    <property type="entry name" value="Creatinase/prolidase N-terminal domain"/>
    <property type="match status" value="1"/>
</dbReference>
<organism evidence="5 6">
    <name type="scientific">candidate division WOR-3 bacterium</name>
    <dbReference type="NCBI Taxonomy" id="2052148"/>
    <lineage>
        <taxon>Bacteria</taxon>
        <taxon>Bacteria division WOR-3</taxon>
    </lineage>
</organism>
<dbReference type="EMBL" id="QNBE01000046">
    <property type="protein sequence ID" value="RKX70217.1"/>
    <property type="molecule type" value="Genomic_DNA"/>
</dbReference>
<dbReference type="PANTHER" id="PTHR46112:SF2">
    <property type="entry name" value="XAA-PRO AMINOPEPTIDASE P-RELATED"/>
    <property type="match status" value="1"/>
</dbReference>
<dbReference type="InterPro" id="IPR029149">
    <property type="entry name" value="Creatin/AminoP/Spt16_N"/>
</dbReference>
<evidence type="ECO:0000256" key="3">
    <source>
        <dbReference type="RuleBase" id="RU000590"/>
    </source>
</evidence>
<dbReference type="PROSITE" id="PS00491">
    <property type="entry name" value="PROLINE_PEPTIDASE"/>
    <property type="match status" value="1"/>
</dbReference>